<keyword evidence="2" id="KW-0812">Transmembrane</keyword>
<proteinExistence type="predicted"/>
<comment type="caution">
    <text evidence="3">The sequence shown here is derived from an EMBL/GenBank/DDBJ whole genome shotgun (WGS) entry which is preliminary data.</text>
</comment>
<reference evidence="3 4" key="1">
    <citation type="submission" date="2020-08" db="EMBL/GenBank/DDBJ databases">
        <title>Genomic Encyclopedia of Type Strains, Phase IV (KMG-IV): sequencing the most valuable type-strain genomes for metagenomic binning, comparative biology and taxonomic classification.</title>
        <authorList>
            <person name="Goeker M."/>
        </authorList>
    </citation>
    <scope>NUCLEOTIDE SEQUENCE [LARGE SCALE GENOMIC DNA]</scope>
    <source>
        <strain evidence="3 4">DSM 101791</strain>
    </source>
</reference>
<evidence type="ECO:0000256" key="2">
    <source>
        <dbReference type="SAM" id="Phobius"/>
    </source>
</evidence>
<feature type="transmembrane region" description="Helical" evidence="2">
    <location>
        <begin position="30"/>
        <end position="47"/>
    </location>
</feature>
<gene>
    <name evidence="3" type="ORF">HNQ09_001926</name>
</gene>
<dbReference type="AlphaFoldDB" id="A0A7W8GFU7"/>
<dbReference type="EMBL" id="JACHFN010000006">
    <property type="protein sequence ID" value="MBB5234488.1"/>
    <property type="molecule type" value="Genomic_DNA"/>
</dbReference>
<feature type="transmembrane region" description="Helical" evidence="2">
    <location>
        <begin position="59"/>
        <end position="85"/>
    </location>
</feature>
<feature type="region of interest" description="Disordered" evidence="1">
    <location>
        <begin position="137"/>
        <end position="158"/>
    </location>
</feature>
<dbReference type="RefSeq" id="WP_184028368.1">
    <property type="nucleotide sequence ID" value="NZ_JACHFN010000006.1"/>
</dbReference>
<evidence type="ECO:0000313" key="4">
    <source>
        <dbReference type="Proteomes" id="UP000525389"/>
    </source>
</evidence>
<sequence length="158" mass="16443">MEKALVIMVATALTASEASSSGLPLSQAEAWQLLFVFLAALATSLSNEAAKRREGDGFVLMRFWGDVGLGVMAGICVPLLITAVFEHFSSSTADWRASIGLSILGAYIGRDALGALWNGLLSLGQLAAKLKGINVSFTPPKPPDDEAPKEGGGPDAKP</sequence>
<keyword evidence="4" id="KW-1185">Reference proteome</keyword>
<dbReference type="Proteomes" id="UP000525389">
    <property type="component" value="Unassembled WGS sequence"/>
</dbReference>
<evidence type="ECO:0000256" key="1">
    <source>
        <dbReference type="SAM" id="MobiDB-lite"/>
    </source>
</evidence>
<evidence type="ECO:0008006" key="5">
    <source>
        <dbReference type="Google" id="ProtNLM"/>
    </source>
</evidence>
<keyword evidence="2" id="KW-1133">Transmembrane helix</keyword>
<protein>
    <recommendedName>
        <fullName evidence="5">Holin</fullName>
    </recommendedName>
</protein>
<keyword evidence="2" id="KW-0472">Membrane</keyword>
<accession>A0A7W8GFU7</accession>
<evidence type="ECO:0000313" key="3">
    <source>
        <dbReference type="EMBL" id="MBB5234488.1"/>
    </source>
</evidence>
<organism evidence="3 4">
    <name type="scientific">Deinococcus budaensis</name>
    <dbReference type="NCBI Taxonomy" id="1665626"/>
    <lineage>
        <taxon>Bacteria</taxon>
        <taxon>Thermotogati</taxon>
        <taxon>Deinococcota</taxon>
        <taxon>Deinococci</taxon>
        <taxon>Deinococcales</taxon>
        <taxon>Deinococcaceae</taxon>
        <taxon>Deinococcus</taxon>
    </lineage>
</organism>
<name>A0A7W8GFU7_9DEIO</name>